<dbReference type="STRING" id="198092.SAMN02745194_00044"/>
<dbReference type="OrthoDB" id="9802263at2"/>
<dbReference type="GO" id="GO:0043565">
    <property type="term" value="F:sequence-specific DNA binding"/>
    <property type="evidence" value="ECO:0007669"/>
    <property type="project" value="InterPro"/>
</dbReference>
<sequence length="320" mass="34639">MLDSSIPPESLALRACRLFETTDAEDARSRISRVMQPHALRFHGRGGATRLHMDFLRLGGVGLGTIALGAASIEVPPLDEYHLVLLCLSGHAVLRRGGEEFGVGRNSGAICLSGQPFSARFSADCEQLIVRIDRARLAAFEGDAAIRLARRLDLGSARLAPFLTLLRGLATEAATVRMVRQDRGVAADYEQLLLRLLLAGAEAEAPARNAGHARPASLRRAKAFMEAQAGGVITLAGIAEAAGVPERTLHDAFRRFEGTTPMRWLRNLRLDQARARLRAGAGEGGVTAVALGVGFTHLSRFAQDYAERFGERPSETMRRR</sequence>
<dbReference type="Pfam" id="PF12833">
    <property type="entry name" value="HTH_18"/>
    <property type="match status" value="1"/>
</dbReference>
<evidence type="ECO:0000256" key="2">
    <source>
        <dbReference type="ARBA" id="ARBA00023125"/>
    </source>
</evidence>
<dbReference type="GO" id="GO:0003700">
    <property type="term" value="F:DNA-binding transcription factor activity"/>
    <property type="evidence" value="ECO:0007669"/>
    <property type="project" value="InterPro"/>
</dbReference>
<organism evidence="5 6">
    <name type="scientific">Muricoccus roseus</name>
    <dbReference type="NCBI Taxonomy" id="198092"/>
    <lineage>
        <taxon>Bacteria</taxon>
        <taxon>Pseudomonadati</taxon>
        <taxon>Pseudomonadota</taxon>
        <taxon>Alphaproteobacteria</taxon>
        <taxon>Acetobacterales</taxon>
        <taxon>Roseomonadaceae</taxon>
        <taxon>Muricoccus</taxon>
    </lineage>
</organism>
<evidence type="ECO:0000256" key="3">
    <source>
        <dbReference type="ARBA" id="ARBA00023163"/>
    </source>
</evidence>
<feature type="domain" description="HTH araC/xylS-type" evidence="4">
    <location>
        <begin position="219"/>
        <end position="319"/>
    </location>
</feature>
<evidence type="ECO:0000313" key="5">
    <source>
        <dbReference type="EMBL" id="SHI33145.1"/>
    </source>
</evidence>
<dbReference type="Gene3D" id="1.10.10.60">
    <property type="entry name" value="Homeodomain-like"/>
    <property type="match status" value="1"/>
</dbReference>
<dbReference type="SMART" id="SM00342">
    <property type="entry name" value="HTH_ARAC"/>
    <property type="match status" value="1"/>
</dbReference>
<evidence type="ECO:0000313" key="6">
    <source>
        <dbReference type="Proteomes" id="UP000184387"/>
    </source>
</evidence>
<dbReference type="Pfam" id="PF14525">
    <property type="entry name" value="AraC_binding_2"/>
    <property type="match status" value="1"/>
</dbReference>
<gene>
    <name evidence="5" type="ORF">SAMN02745194_00044</name>
</gene>
<keyword evidence="2 5" id="KW-0238">DNA-binding</keyword>
<evidence type="ECO:0000259" key="4">
    <source>
        <dbReference type="PROSITE" id="PS01124"/>
    </source>
</evidence>
<dbReference type="PANTHER" id="PTHR46796">
    <property type="entry name" value="HTH-TYPE TRANSCRIPTIONAL ACTIVATOR RHAS-RELATED"/>
    <property type="match status" value="1"/>
</dbReference>
<keyword evidence="6" id="KW-1185">Reference proteome</keyword>
<reference evidence="5 6" key="1">
    <citation type="submission" date="2016-11" db="EMBL/GenBank/DDBJ databases">
        <authorList>
            <person name="Jaros S."/>
            <person name="Januszkiewicz K."/>
            <person name="Wedrychowicz H."/>
        </authorList>
    </citation>
    <scope>NUCLEOTIDE SEQUENCE [LARGE SCALE GENOMIC DNA]</scope>
    <source>
        <strain evidence="5 6">DSM 14916</strain>
    </source>
</reference>
<dbReference type="AlphaFoldDB" id="A0A1M6A9J3"/>
<dbReference type="InterPro" id="IPR035418">
    <property type="entry name" value="AraC-bd_2"/>
</dbReference>
<dbReference type="InterPro" id="IPR018060">
    <property type="entry name" value="HTH_AraC"/>
</dbReference>
<name>A0A1M6A9J3_9PROT</name>
<dbReference type="RefSeq" id="WP_073130010.1">
    <property type="nucleotide sequence ID" value="NZ_FQZF01000002.1"/>
</dbReference>
<dbReference type="InterPro" id="IPR009057">
    <property type="entry name" value="Homeodomain-like_sf"/>
</dbReference>
<dbReference type="SUPFAM" id="SSF46689">
    <property type="entry name" value="Homeodomain-like"/>
    <property type="match status" value="1"/>
</dbReference>
<dbReference type="PROSITE" id="PS01124">
    <property type="entry name" value="HTH_ARAC_FAMILY_2"/>
    <property type="match status" value="1"/>
</dbReference>
<proteinExistence type="predicted"/>
<dbReference type="Proteomes" id="UP000184387">
    <property type="component" value="Unassembled WGS sequence"/>
</dbReference>
<dbReference type="EMBL" id="FQZF01000002">
    <property type="protein sequence ID" value="SHI33145.1"/>
    <property type="molecule type" value="Genomic_DNA"/>
</dbReference>
<accession>A0A1M6A9J3</accession>
<protein>
    <submittedName>
        <fullName evidence="5">AraC-type DNA-binding protein</fullName>
    </submittedName>
</protein>
<evidence type="ECO:0000256" key="1">
    <source>
        <dbReference type="ARBA" id="ARBA00023015"/>
    </source>
</evidence>
<keyword evidence="1" id="KW-0805">Transcription regulation</keyword>
<keyword evidence="3" id="KW-0804">Transcription</keyword>
<dbReference type="PANTHER" id="PTHR46796:SF6">
    <property type="entry name" value="ARAC SUBFAMILY"/>
    <property type="match status" value="1"/>
</dbReference>
<dbReference type="InterPro" id="IPR050204">
    <property type="entry name" value="AraC_XylS_family_regulators"/>
</dbReference>